<reference evidence="1" key="1">
    <citation type="submission" date="2021-04" db="EMBL/GenBank/DDBJ databases">
        <title>Draft Genome Sequence of Pandoravirus japonicus, Isolated from the Sabaishi River of Niigata, Japan.</title>
        <authorList>
            <person name="Hosokawa N."/>
            <person name="Takahashi H."/>
            <person name="Aoki K."/>
            <person name="Takemura M."/>
        </authorList>
    </citation>
    <scope>NUCLEOTIDE SEQUENCE</scope>
</reference>
<sequence>MAYAVDVCGCAPPDPRAIDYIIAGAGRIDLIEEAHSRGWLSERTRRGDLVCGGHDAIAHRALRSAVEAGDPSPIGAILCRYALDSDDLVRLRVAGYPWEPDHMLLTDYVIHCSPASIILWALDAGCPPAEVFSESREAMMAACAYYALRDPGDDHPRHPLDEVDADVGLCDATPSERVVLAAHVRVRNFAASLSPHPPHRPLTAAGLGALAALCDGRLPVGAIPNLLDAFEAPRS</sequence>
<evidence type="ECO:0000313" key="1">
    <source>
        <dbReference type="EMBL" id="BCU03944.1"/>
    </source>
</evidence>
<dbReference type="Proteomes" id="UP001253637">
    <property type="component" value="Segment"/>
</dbReference>
<evidence type="ECO:0000313" key="2">
    <source>
        <dbReference type="Proteomes" id="UP001253637"/>
    </source>
</evidence>
<dbReference type="EMBL" id="LC625835">
    <property type="protein sequence ID" value="BCU03944.1"/>
    <property type="molecule type" value="Genomic_DNA"/>
</dbReference>
<protein>
    <submittedName>
        <fullName evidence="1">Uncharacterized protein</fullName>
    </submittedName>
</protein>
<accession>A0A811BP97</accession>
<organism evidence="1 2">
    <name type="scientific">Pandoravirus japonicus</name>
    <dbReference type="NCBI Taxonomy" id="2823154"/>
    <lineage>
        <taxon>Viruses</taxon>
        <taxon>Pandoravirus</taxon>
    </lineage>
</organism>
<proteinExistence type="predicted"/>
<name>A0A811BP97_9VIRU</name>